<keyword evidence="3 5" id="KW-0694">RNA-binding</keyword>
<keyword evidence="9" id="KW-1185">Reference proteome</keyword>
<dbReference type="AlphaFoldDB" id="A0A9P4RCG8"/>
<feature type="compositionally biased region" description="Acidic residues" evidence="6">
    <location>
        <begin position="169"/>
        <end position="190"/>
    </location>
</feature>
<evidence type="ECO:0000256" key="2">
    <source>
        <dbReference type="ARBA" id="ARBA00022737"/>
    </source>
</evidence>
<dbReference type="PANTHER" id="PTHR48039">
    <property type="entry name" value="RNA-BINDING MOTIF PROTEIN 14B"/>
    <property type="match status" value="1"/>
</dbReference>
<evidence type="ECO:0000313" key="8">
    <source>
        <dbReference type="EMBL" id="KAF2740526.1"/>
    </source>
</evidence>
<evidence type="ECO:0000256" key="6">
    <source>
        <dbReference type="SAM" id="MobiDB-lite"/>
    </source>
</evidence>
<sequence length="190" mass="20592">MALATRGPPPMATNAPPPSQTLFVYNLPTQKIKTRDIKKNLYMLFTTYGVVLDINTTNSGGSMRGRAHVVMRDIETSTQAMRQLQGFSFYGKQIKITYAKSKSNTIAKLAGTFGQELEKPENESSATAPASAPTATSNLAAAVFGSAAPAKAKPVQEEKGKGVKRPREEEEEEEEEDEDEEAAMDVSDSD</sequence>
<dbReference type="PROSITE" id="PS50102">
    <property type="entry name" value="RRM"/>
    <property type="match status" value="1"/>
</dbReference>
<dbReference type="OrthoDB" id="277802at2759"/>
<accession>A0A9P4RCG8</accession>
<dbReference type="InterPro" id="IPR035979">
    <property type="entry name" value="RBD_domain_sf"/>
</dbReference>
<keyword evidence="2" id="KW-0677">Repeat</keyword>
<feature type="domain" description="RRM" evidence="7">
    <location>
        <begin position="20"/>
        <end position="101"/>
    </location>
</feature>
<organism evidence="8 9">
    <name type="scientific">Polyplosphaeria fusca</name>
    <dbReference type="NCBI Taxonomy" id="682080"/>
    <lineage>
        <taxon>Eukaryota</taxon>
        <taxon>Fungi</taxon>
        <taxon>Dikarya</taxon>
        <taxon>Ascomycota</taxon>
        <taxon>Pezizomycotina</taxon>
        <taxon>Dothideomycetes</taxon>
        <taxon>Pleosporomycetidae</taxon>
        <taxon>Pleosporales</taxon>
        <taxon>Tetraplosphaeriaceae</taxon>
        <taxon>Polyplosphaeria</taxon>
    </lineage>
</organism>
<dbReference type="GO" id="GO:0005730">
    <property type="term" value="C:nucleolus"/>
    <property type="evidence" value="ECO:0007669"/>
    <property type="project" value="TreeGrafter"/>
</dbReference>
<dbReference type="Pfam" id="PF00076">
    <property type="entry name" value="RRM_1"/>
    <property type="match status" value="1"/>
</dbReference>
<dbReference type="GO" id="GO:0003729">
    <property type="term" value="F:mRNA binding"/>
    <property type="evidence" value="ECO:0007669"/>
    <property type="project" value="TreeGrafter"/>
</dbReference>
<evidence type="ECO:0000256" key="5">
    <source>
        <dbReference type="PROSITE-ProRule" id="PRU00176"/>
    </source>
</evidence>
<dbReference type="Gene3D" id="3.30.70.330">
    <property type="match status" value="1"/>
</dbReference>
<evidence type="ECO:0000256" key="4">
    <source>
        <dbReference type="ARBA" id="ARBA00023242"/>
    </source>
</evidence>
<evidence type="ECO:0000256" key="1">
    <source>
        <dbReference type="ARBA" id="ARBA00004123"/>
    </source>
</evidence>
<gene>
    <name evidence="8" type="ORF">EJ04DRAFT_213040</name>
</gene>
<reference evidence="8" key="1">
    <citation type="journal article" date="2020" name="Stud. Mycol.">
        <title>101 Dothideomycetes genomes: a test case for predicting lifestyles and emergence of pathogens.</title>
        <authorList>
            <person name="Haridas S."/>
            <person name="Albert R."/>
            <person name="Binder M."/>
            <person name="Bloem J."/>
            <person name="Labutti K."/>
            <person name="Salamov A."/>
            <person name="Andreopoulos B."/>
            <person name="Baker S."/>
            <person name="Barry K."/>
            <person name="Bills G."/>
            <person name="Bluhm B."/>
            <person name="Cannon C."/>
            <person name="Castanera R."/>
            <person name="Culley D."/>
            <person name="Daum C."/>
            <person name="Ezra D."/>
            <person name="Gonzalez J."/>
            <person name="Henrissat B."/>
            <person name="Kuo A."/>
            <person name="Liang C."/>
            <person name="Lipzen A."/>
            <person name="Lutzoni F."/>
            <person name="Magnuson J."/>
            <person name="Mondo S."/>
            <person name="Nolan M."/>
            <person name="Ohm R."/>
            <person name="Pangilinan J."/>
            <person name="Park H.-J."/>
            <person name="Ramirez L."/>
            <person name="Alfaro M."/>
            <person name="Sun H."/>
            <person name="Tritt A."/>
            <person name="Yoshinaga Y."/>
            <person name="Zwiers L.-H."/>
            <person name="Turgeon B."/>
            <person name="Goodwin S."/>
            <person name="Spatafora J."/>
            <person name="Crous P."/>
            <person name="Grigoriev I."/>
        </authorList>
    </citation>
    <scope>NUCLEOTIDE SEQUENCE</scope>
    <source>
        <strain evidence="8">CBS 125425</strain>
    </source>
</reference>
<keyword evidence="4" id="KW-0539">Nucleus</keyword>
<protein>
    <recommendedName>
        <fullName evidence="7">RRM domain-containing protein</fullName>
    </recommendedName>
</protein>
<dbReference type="InterPro" id="IPR051945">
    <property type="entry name" value="RRM_MRD1_RNA_proc_ribogen"/>
</dbReference>
<dbReference type="Proteomes" id="UP000799444">
    <property type="component" value="Unassembled WGS sequence"/>
</dbReference>
<feature type="compositionally biased region" description="Basic and acidic residues" evidence="6">
    <location>
        <begin position="154"/>
        <end position="168"/>
    </location>
</feature>
<name>A0A9P4RCG8_9PLEO</name>
<dbReference type="InterPro" id="IPR012677">
    <property type="entry name" value="Nucleotide-bd_a/b_plait_sf"/>
</dbReference>
<evidence type="ECO:0000313" key="9">
    <source>
        <dbReference type="Proteomes" id="UP000799444"/>
    </source>
</evidence>
<dbReference type="CDD" id="cd12246">
    <property type="entry name" value="RRM1_U1A_like"/>
    <property type="match status" value="1"/>
</dbReference>
<dbReference type="EMBL" id="ML996100">
    <property type="protein sequence ID" value="KAF2740526.1"/>
    <property type="molecule type" value="Genomic_DNA"/>
</dbReference>
<dbReference type="InterPro" id="IPR000504">
    <property type="entry name" value="RRM_dom"/>
</dbReference>
<comment type="caution">
    <text evidence="8">The sequence shown here is derived from an EMBL/GenBank/DDBJ whole genome shotgun (WGS) entry which is preliminary data.</text>
</comment>
<evidence type="ECO:0000256" key="3">
    <source>
        <dbReference type="ARBA" id="ARBA00022884"/>
    </source>
</evidence>
<feature type="region of interest" description="Disordered" evidence="6">
    <location>
        <begin position="146"/>
        <end position="190"/>
    </location>
</feature>
<comment type="subcellular location">
    <subcellularLocation>
        <location evidence="1">Nucleus</location>
    </subcellularLocation>
</comment>
<proteinExistence type="predicted"/>
<evidence type="ECO:0000259" key="7">
    <source>
        <dbReference type="PROSITE" id="PS50102"/>
    </source>
</evidence>
<dbReference type="PANTHER" id="PTHR48039:SF5">
    <property type="entry name" value="RNA-BINDING PROTEIN 28"/>
    <property type="match status" value="1"/>
</dbReference>
<dbReference type="SMART" id="SM00360">
    <property type="entry name" value="RRM"/>
    <property type="match status" value="1"/>
</dbReference>
<dbReference type="SUPFAM" id="SSF54928">
    <property type="entry name" value="RNA-binding domain, RBD"/>
    <property type="match status" value="1"/>
</dbReference>